<accession>A0A7J7LX59</accession>
<feature type="domain" description="UBA" evidence="8">
    <location>
        <begin position="343"/>
        <end position="384"/>
    </location>
</feature>
<dbReference type="InterPro" id="IPR009060">
    <property type="entry name" value="UBA-like_sf"/>
</dbReference>
<dbReference type="InterPro" id="IPR006636">
    <property type="entry name" value="STI1_HS-bd"/>
</dbReference>
<dbReference type="GO" id="GO:0006289">
    <property type="term" value="P:nucleotide-excision repair"/>
    <property type="evidence" value="ECO:0007669"/>
    <property type="project" value="UniProtKB-UniRule"/>
</dbReference>
<feature type="domain" description="UBA" evidence="8">
    <location>
        <begin position="151"/>
        <end position="194"/>
    </location>
</feature>
<dbReference type="InterPro" id="IPR015940">
    <property type="entry name" value="UBA"/>
</dbReference>
<keyword evidence="5 6" id="KW-0539">Nucleus</keyword>
<dbReference type="InterPro" id="IPR036353">
    <property type="entry name" value="XPC-bd_sf"/>
</dbReference>
<dbReference type="GO" id="GO:0005654">
    <property type="term" value="C:nucleoplasm"/>
    <property type="evidence" value="ECO:0007669"/>
    <property type="project" value="TreeGrafter"/>
</dbReference>
<feature type="region of interest" description="Disordered" evidence="7">
    <location>
        <begin position="79"/>
        <end position="117"/>
    </location>
</feature>
<sequence>MKVNVKTLKGSHFEIQVNPQDTVADVKKNIEVVQGVDVYPAVSQMLIHQGKVLKDDTTLDENKVSENSFLVIMLTKSKGSSSGVSTTIAAPATPAPAPTSAPIPTTQAPTAPLAPPSSAPAPVAAALPTVASLGSETDVYGQAASNLVAGNHFEEAIQQILDMGGGSWDRDTVVRALRAAFNNPERAVDYLYSGIPEQTEVPPVAAQPASPSIVPGVIPPLAQAAAPQPAQPIAVPSAGPNANPLDLFPQGLPSVGSNANPGTLDFLRNSQQFQALRAMVQANPQILQPMLQELGKQNPHLMRLIQEHQADFLRLINEPVEGGAEGNVLGQLASAMPQSVTVTPEEREAIERLEAMGFDRAIVLEVFFACNKNEELAANYLLDHIHEFDEQ</sequence>
<dbReference type="FunFam" id="1.10.8.10:FF:000002">
    <property type="entry name" value="UV excision repair protein RAD23 homolog"/>
    <property type="match status" value="1"/>
</dbReference>
<dbReference type="InterPro" id="IPR029071">
    <property type="entry name" value="Ubiquitin-like_domsf"/>
</dbReference>
<comment type="caution">
    <text evidence="10">The sequence shown here is derived from an EMBL/GenBank/DDBJ whole genome shotgun (WGS) entry which is preliminary data.</text>
</comment>
<dbReference type="PROSITE" id="PS50053">
    <property type="entry name" value="UBIQUITIN_2"/>
    <property type="match status" value="1"/>
</dbReference>
<dbReference type="EMBL" id="JACGCM010001948">
    <property type="protein sequence ID" value="KAF6147110.1"/>
    <property type="molecule type" value="Genomic_DNA"/>
</dbReference>
<dbReference type="Gene3D" id="1.10.10.540">
    <property type="entry name" value="XPC-binding domain"/>
    <property type="match status" value="1"/>
</dbReference>
<evidence type="ECO:0000313" key="10">
    <source>
        <dbReference type="EMBL" id="KAF6147110.1"/>
    </source>
</evidence>
<organism evidence="10 11">
    <name type="scientific">Kingdonia uniflora</name>
    <dbReference type="NCBI Taxonomy" id="39325"/>
    <lineage>
        <taxon>Eukaryota</taxon>
        <taxon>Viridiplantae</taxon>
        <taxon>Streptophyta</taxon>
        <taxon>Embryophyta</taxon>
        <taxon>Tracheophyta</taxon>
        <taxon>Spermatophyta</taxon>
        <taxon>Magnoliopsida</taxon>
        <taxon>Ranunculales</taxon>
        <taxon>Circaeasteraceae</taxon>
        <taxon>Kingdonia</taxon>
    </lineage>
</organism>
<evidence type="ECO:0000256" key="7">
    <source>
        <dbReference type="SAM" id="MobiDB-lite"/>
    </source>
</evidence>
<evidence type="ECO:0000256" key="3">
    <source>
        <dbReference type="ARBA" id="ARBA00022763"/>
    </source>
</evidence>
<evidence type="ECO:0000256" key="2">
    <source>
        <dbReference type="ARBA" id="ARBA00022737"/>
    </source>
</evidence>
<keyword evidence="6" id="KW-0963">Cytoplasm</keyword>
<dbReference type="SUPFAM" id="SSF54236">
    <property type="entry name" value="Ubiquitin-like"/>
    <property type="match status" value="1"/>
</dbReference>
<dbReference type="Pfam" id="PF00240">
    <property type="entry name" value="ubiquitin"/>
    <property type="match status" value="1"/>
</dbReference>
<dbReference type="OrthoDB" id="419317at2759"/>
<dbReference type="Gene3D" id="1.10.8.10">
    <property type="entry name" value="DNA helicase RuvA subunit, C-terminal domain"/>
    <property type="match status" value="2"/>
</dbReference>
<evidence type="ECO:0000259" key="8">
    <source>
        <dbReference type="PROSITE" id="PS50030"/>
    </source>
</evidence>
<dbReference type="PROSITE" id="PS50030">
    <property type="entry name" value="UBA"/>
    <property type="match status" value="2"/>
</dbReference>
<dbReference type="GO" id="GO:0043130">
    <property type="term" value="F:ubiquitin binding"/>
    <property type="evidence" value="ECO:0007669"/>
    <property type="project" value="UniProtKB-UniRule"/>
</dbReference>
<dbReference type="InterPro" id="IPR004806">
    <property type="entry name" value="Rad23"/>
</dbReference>
<comment type="subcellular location">
    <subcellularLocation>
        <location evidence="6">Nucleus</location>
    </subcellularLocation>
    <subcellularLocation>
        <location evidence="6">Cytoplasm</location>
    </subcellularLocation>
</comment>
<dbReference type="GO" id="GO:0043161">
    <property type="term" value="P:proteasome-mediated ubiquitin-dependent protein catabolic process"/>
    <property type="evidence" value="ECO:0007669"/>
    <property type="project" value="UniProtKB-UniRule"/>
</dbReference>
<feature type="compositionally biased region" description="Low complexity" evidence="7">
    <location>
        <begin position="79"/>
        <end position="92"/>
    </location>
</feature>
<comment type="function">
    <text evidence="6">Multiubiquitin chain receptor involved in modulation of proteasomal degradation. Involved in nucleotide excision repair.</text>
</comment>
<dbReference type="PANTHER" id="PTHR10621">
    <property type="entry name" value="UV EXCISION REPAIR PROTEIN RAD23"/>
    <property type="match status" value="1"/>
</dbReference>
<dbReference type="GO" id="GO:0005829">
    <property type="term" value="C:cytosol"/>
    <property type="evidence" value="ECO:0007669"/>
    <property type="project" value="TreeGrafter"/>
</dbReference>
<dbReference type="GO" id="GO:0070628">
    <property type="term" value="F:proteasome binding"/>
    <property type="evidence" value="ECO:0007669"/>
    <property type="project" value="TreeGrafter"/>
</dbReference>
<dbReference type="FunFam" id="3.10.20.90:FF:000069">
    <property type="entry name" value="UV excision repair protein RAD23"/>
    <property type="match status" value="1"/>
</dbReference>
<dbReference type="CDD" id="cd01805">
    <property type="entry name" value="Ubl_Rad23"/>
    <property type="match status" value="1"/>
</dbReference>
<dbReference type="Pfam" id="PF00627">
    <property type="entry name" value="UBA"/>
    <property type="match status" value="2"/>
</dbReference>
<dbReference type="InterPro" id="IPR015360">
    <property type="entry name" value="XPC-bd"/>
</dbReference>
<dbReference type="InterPro" id="IPR000626">
    <property type="entry name" value="Ubiquitin-like_dom"/>
</dbReference>
<keyword evidence="11" id="KW-1185">Reference proteome</keyword>
<gene>
    <name evidence="10" type="ORF">GIB67_036829</name>
</gene>
<dbReference type="SUPFAM" id="SSF101238">
    <property type="entry name" value="XPC-binding domain"/>
    <property type="match status" value="1"/>
</dbReference>
<dbReference type="CDD" id="cd14382">
    <property type="entry name" value="UBA2_RAD23_plant"/>
    <property type="match status" value="1"/>
</dbReference>
<evidence type="ECO:0000259" key="9">
    <source>
        <dbReference type="PROSITE" id="PS50053"/>
    </source>
</evidence>
<feature type="compositionally biased region" description="Low complexity" evidence="7">
    <location>
        <begin position="102"/>
        <end position="111"/>
    </location>
</feature>
<dbReference type="SUPFAM" id="SSF46934">
    <property type="entry name" value="UBA-like"/>
    <property type="match status" value="2"/>
</dbReference>
<name>A0A7J7LX59_9MAGN</name>
<evidence type="ECO:0000313" key="11">
    <source>
        <dbReference type="Proteomes" id="UP000541444"/>
    </source>
</evidence>
<comment type="similarity">
    <text evidence="1 6">Belongs to the RAD23 family.</text>
</comment>
<proteinExistence type="inferred from homology"/>
<keyword evidence="4 6" id="KW-0234">DNA repair</keyword>
<protein>
    <recommendedName>
        <fullName evidence="6">Ubiquitin receptor RAD23</fullName>
    </recommendedName>
    <alternativeName>
        <fullName evidence="6">DNA repair protein RAD23</fullName>
    </alternativeName>
</protein>
<keyword evidence="2" id="KW-0677">Repeat</keyword>
<dbReference type="CDD" id="cd14379">
    <property type="entry name" value="UBA1_Rad23_plant"/>
    <property type="match status" value="1"/>
</dbReference>
<keyword evidence="3 6" id="KW-0227">DNA damage</keyword>
<dbReference type="SMART" id="SM00727">
    <property type="entry name" value="STI1"/>
    <property type="match status" value="1"/>
</dbReference>
<dbReference type="Gene3D" id="3.10.20.90">
    <property type="entry name" value="Phosphatidylinositol 3-kinase Catalytic Subunit, Chain A, domain 1"/>
    <property type="match status" value="1"/>
</dbReference>
<dbReference type="FunFam" id="1.10.8.10:FF:000003">
    <property type="entry name" value="UV excision repair protein RAD23 homolog"/>
    <property type="match status" value="1"/>
</dbReference>
<dbReference type="GO" id="GO:0003684">
    <property type="term" value="F:damaged DNA binding"/>
    <property type="evidence" value="ECO:0007669"/>
    <property type="project" value="UniProtKB-UniRule"/>
</dbReference>
<dbReference type="SMART" id="SM00165">
    <property type="entry name" value="UBA"/>
    <property type="match status" value="2"/>
</dbReference>
<evidence type="ECO:0000256" key="1">
    <source>
        <dbReference type="ARBA" id="ARBA00009878"/>
    </source>
</evidence>
<dbReference type="NCBIfam" id="TIGR00601">
    <property type="entry name" value="rad23"/>
    <property type="match status" value="1"/>
</dbReference>
<evidence type="ECO:0000256" key="5">
    <source>
        <dbReference type="ARBA" id="ARBA00023242"/>
    </source>
</evidence>
<reference evidence="10 11" key="1">
    <citation type="journal article" date="2020" name="IScience">
        <title>Genome Sequencing of the Endangered Kingdonia uniflora (Circaeasteraceae, Ranunculales) Reveals Potential Mechanisms of Evolutionary Specialization.</title>
        <authorList>
            <person name="Sun Y."/>
            <person name="Deng T."/>
            <person name="Zhang A."/>
            <person name="Moore M.J."/>
            <person name="Landis J.B."/>
            <person name="Lin N."/>
            <person name="Zhang H."/>
            <person name="Zhang X."/>
            <person name="Huang J."/>
            <person name="Zhang X."/>
            <person name="Sun H."/>
            <person name="Wang H."/>
        </authorList>
    </citation>
    <scope>NUCLEOTIDE SEQUENCE [LARGE SCALE GENOMIC DNA]</scope>
    <source>
        <strain evidence="10">TB1705</strain>
        <tissue evidence="10">Leaf</tissue>
    </source>
</reference>
<dbReference type="PRINTS" id="PR01839">
    <property type="entry name" value="RAD23PROTEIN"/>
</dbReference>
<dbReference type="GO" id="GO:0031593">
    <property type="term" value="F:polyubiquitin modification-dependent protein binding"/>
    <property type="evidence" value="ECO:0007669"/>
    <property type="project" value="UniProtKB-UniRule"/>
</dbReference>
<dbReference type="AlphaFoldDB" id="A0A7J7LX59"/>
<feature type="domain" description="Ubiquitin-like" evidence="9">
    <location>
        <begin position="1"/>
        <end position="79"/>
    </location>
</feature>
<evidence type="ECO:0000256" key="6">
    <source>
        <dbReference type="RuleBase" id="RU367049"/>
    </source>
</evidence>
<dbReference type="PANTHER" id="PTHR10621:SF35">
    <property type="entry name" value="UBIQUITIN RECEPTOR RAD23C"/>
    <property type="match status" value="1"/>
</dbReference>
<dbReference type="Proteomes" id="UP000541444">
    <property type="component" value="Unassembled WGS sequence"/>
</dbReference>
<dbReference type="Pfam" id="PF09280">
    <property type="entry name" value="XPC-binding"/>
    <property type="match status" value="1"/>
</dbReference>
<evidence type="ECO:0000256" key="4">
    <source>
        <dbReference type="ARBA" id="ARBA00023204"/>
    </source>
</evidence>
<dbReference type="FunFam" id="1.10.10.540:FF:000001">
    <property type="entry name" value="UV excision repair protein RAD23 B"/>
    <property type="match status" value="1"/>
</dbReference>
<dbReference type="SMART" id="SM00213">
    <property type="entry name" value="UBQ"/>
    <property type="match status" value="1"/>
</dbReference>